<evidence type="ECO:0000313" key="5">
    <source>
        <dbReference type="Proteomes" id="UP000078116"/>
    </source>
</evidence>
<protein>
    <submittedName>
        <fullName evidence="3">Cell shape determination protein CcmA</fullName>
    </submittedName>
</protein>
<dbReference type="InterPro" id="IPR007607">
    <property type="entry name" value="BacA/B"/>
</dbReference>
<evidence type="ECO:0000256" key="1">
    <source>
        <dbReference type="ARBA" id="ARBA00044755"/>
    </source>
</evidence>
<dbReference type="OrthoDB" id="8903691at2"/>
<comment type="similarity">
    <text evidence="1">Belongs to the bactofilin family.</text>
</comment>
<comment type="caution">
    <text evidence="3">The sequence shown here is derived from an EMBL/GenBank/DDBJ whole genome shotgun (WGS) entry which is preliminary data.</text>
</comment>
<dbReference type="Pfam" id="PF04519">
    <property type="entry name" value="Bactofilin"/>
    <property type="match status" value="1"/>
</dbReference>
<dbReference type="EMBL" id="LXJZ01000220">
    <property type="protein sequence ID" value="OAJ52993.1"/>
    <property type="molecule type" value="Genomic_DNA"/>
</dbReference>
<sequence>MFNKKKPAGIQQTKLATLIAPDVRITGDLQFSDGLRLDGHVHGNVSGEPGSQTLLVLSDRGSIEGNVHGYDVVVNGRIVGDVIADHFVELQSNAHVTGNIDYQQLRMDCGASVDGKLTKRDAAQAARPLLPSVSDTEFSKSDIG</sequence>
<dbReference type="STRING" id="1462993.A6V36_11500"/>
<gene>
    <name evidence="2" type="ORF">A6V36_11500</name>
    <name evidence="3" type="ORF">A6V37_05565</name>
</gene>
<evidence type="ECO:0000313" key="3">
    <source>
        <dbReference type="EMBL" id="OAJ55687.1"/>
    </source>
</evidence>
<proteinExistence type="inferred from homology"/>
<dbReference type="PANTHER" id="PTHR35024">
    <property type="entry name" value="HYPOTHETICAL CYTOSOLIC PROTEIN"/>
    <property type="match status" value="1"/>
</dbReference>
<name>A0A1A9N3P1_9BURK</name>
<organism evidence="3 5">
    <name type="scientific">Paraburkholderia ginsengiterrae</name>
    <dbReference type="NCBI Taxonomy" id="1462993"/>
    <lineage>
        <taxon>Bacteria</taxon>
        <taxon>Pseudomonadati</taxon>
        <taxon>Pseudomonadota</taxon>
        <taxon>Betaproteobacteria</taxon>
        <taxon>Burkholderiales</taxon>
        <taxon>Burkholderiaceae</taxon>
        <taxon>Paraburkholderia</taxon>
    </lineage>
</organism>
<dbReference type="RefSeq" id="WP_064271468.1">
    <property type="nucleotide sequence ID" value="NZ_LXJZ01000220.1"/>
</dbReference>
<keyword evidence="4" id="KW-1185">Reference proteome</keyword>
<dbReference type="Proteomes" id="UP000077961">
    <property type="component" value="Unassembled WGS sequence"/>
</dbReference>
<dbReference type="AlphaFoldDB" id="A0A1A9N3P1"/>
<evidence type="ECO:0000313" key="4">
    <source>
        <dbReference type="Proteomes" id="UP000077961"/>
    </source>
</evidence>
<dbReference type="EMBL" id="LXKA01000338">
    <property type="protein sequence ID" value="OAJ55687.1"/>
    <property type="molecule type" value="Genomic_DNA"/>
</dbReference>
<dbReference type="PANTHER" id="PTHR35024:SF4">
    <property type="entry name" value="POLYMER-FORMING CYTOSKELETAL PROTEIN"/>
    <property type="match status" value="1"/>
</dbReference>
<reference evidence="4 5" key="1">
    <citation type="submission" date="2016-04" db="EMBL/GenBank/DDBJ databases">
        <title>Reclassification of Paraburkholderia panaciterrae (Farh et al. 2015) Dobritsa &amp; Samadpour 2016 as a later homotypic synonym of Paraburkholderia ginsengiterrae (Farh et al. 2015) Dobritsa &amp; Samadpour 2016.</title>
        <authorList>
            <person name="Dobritsa A.P."/>
            <person name="Kutumbaka K."/>
            <person name="Samadpour M."/>
        </authorList>
    </citation>
    <scope>NUCLEOTIDE SEQUENCE [LARGE SCALE GENOMIC DNA]</scope>
    <source>
        <strain evidence="3 5">DCY85</strain>
        <strain evidence="2 4">DCY85-1</strain>
    </source>
</reference>
<evidence type="ECO:0000313" key="2">
    <source>
        <dbReference type="EMBL" id="OAJ52993.1"/>
    </source>
</evidence>
<dbReference type="Proteomes" id="UP000078116">
    <property type="component" value="Unassembled WGS sequence"/>
</dbReference>
<accession>A0A1A9N3P1</accession>